<comment type="caution">
    <text evidence="1">The sequence shown here is derived from an EMBL/GenBank/DDBJ whole genome shotgun (WGS) entry which is preliminary data.</text>
</comment>
<proteinExistence type="predicted"/>
<protein>
    <submittedName>
        <fullName evidence="1">BREX system P-loop protein BrxC</fullName>
    </submittedName>
</protein>
<dbReference type="Proteomes" id="UP000886047">
    <property type="component" value="Unassembled WGS sequence"/>
</dbReference>
<name>A0A831LU32_9BACT</name>
<dbReference type="NCBIfam" id="NF033441">
    <property type="entry name" value="BREX_BrxC"/>
    <property type="match status" value="1"/>
</dbReference>
<dbReference type="InterPro" id="IPR027417">
    <property type="entry name" value="P-loop_NTPase"/>
</dbReference>
<gene>
    <name evidence="1" type="primary">brxC</name>
    <name evidence="1" type="ORF">ENN90_06855</name>
</gene>
<dbReference type="EMBL" id="DSDK01000378">
    <property type="protein sequence ID" value="HDR51325.1"/>
    <property type="molecule type" value="Genomic_DNA"/>
</dbReference>
<evidence type="ECO:0000313" key="1">
    <source>
        <dbReference type="EMBL" id="HDR51325.1"/>
    </source>
</evidence>
<feature type="non-terminal residue" evidence="1">
    <location>
        <position position="801"/>
    </location>
</feature>
<sequence>MLIKELFTLNPEQVNLKNEGVAKVRAINEVEDIAIVEHELKTFVCEGEYHDGLYKILYDYLKNFGNSDRPAFWVSGFYGSGKSHLVKMLSYLWENFQFPGGQTAREIKPLPADIQELFVELDRKQKLNGHLTISGTLRDFPSKDIYYSFLQLLLHSLGLPKQYHHFKFIYWLKQENAFDEVKAVVESKGKDFFKEVENLFVSSILSKSLLEILPEFAENEIKAKELLREQFPRVNTIGRQDLIKTMKEEIFPMIYGEKIPCTLVVLDEVQQFIGSENERATSMQFLAEDLCSHFDSRLVLVATGQNALTDTPLLQKLMARFRIPIQLSDTDIQKVIRKTILDKKPSAVTGIDKKMEDSLGEIARNLEGTIFGYLTDDRKTLVADYPLLPSTRKFWNRLLKVIDTAGTSGQLRNQLRLVDESLKAVANLSVGYVVPADNIFNQNQTQLIQSGRLMNDTNNLIQERKAKGGDAELEGRILSVVFLLDQITSNIPDSGLKSNENTIADLLIENLNVNSDAFRNKVKELVKKLVSENVLMPVSDEYKLQTKTGQEWEQEFTKQYIKLNNSGDDQIQSLRRERITGYLKEKTKGISVSQGYSKTVRSFELWDKETEPNTDHNLNLWIRDGWFENEKLVLDEIRAAGSDAPLAYVFVKKFRDTELRTEIIRHLAANLTINAMGFPSTPEAEQAKKSMETRMSQAKTAIQELIERIGAEATVYLAGGTIIQSGSLKENMSEALNSIADRQFPDFKGKADNTGWGQALTKALAGNPDALSAINYKGDVDKHPVAAEILRFIGNSTKHGK</sequence>
<reference evidence="1" key="1">
    <citation type="journal article" date="2020" name="mSystems">
        <title>Genome- and Community-Level Interaction Insights into Carbon Utilization and Element Cycling Functions of Hydrothermarchaeota in Hydrothermal Sediment.</title>
        <authorList>
            <person name="Zhou Z."/>
            <person name="Liu Y."/>
            <person name="Xu W."/>
            <person name="Pan J."/>
            <person name="Luo Z.H."/>
            <person name="Li M."/>
        </authorList>
    </citation>
    <scope>NUCLEOTIDE SEQUENCE [LARGE SCALE GENOMIC DNA]</scope>
    <source>
        <strain evidence="1">SpSt-1217</strain>
    </source>
</reference>
<dbReference type="AlphaFoldDB" id="A0A831LU32"/>
<dbReference type="InterPro" id="IPR047679">
    <property type="entry name" value="BREX_BrxC"/>
</dbReference>
<organism evidence="1">
    <name type="scientific">Mariniphaga anaerophila</name>
    <dbReference type="NCBI Taxonomy" id="1484053"/>
    <lineage>
        <taxon>Bacteria</taxon>
        <taxon>Pseudomonadati</taxon>
        <taxon>Bacteroidota</taxon>
        <taxon>Bacteroidia</taxon>
        <taxon>Marinilabiliales</taxon>
        <taxon>Prolixibacteraceae</taxon>
        <taxon>Mariniphaga</taxon>
    </lineage>
</organism>
<dbReference type="SUPFAM" id="SSF52540">
    <property type="entry name" value="P-loop containing nucleoside triphosphate hydrolases"/>
    <property type="match status" value="1"/>
</dbReference>
<accession>A0A831LU32</accession>